<dbReference type="CDD" id="cd14332">
    <property type="entry name" value="UBA_RuvA_C"/>
    <property type="match status" value="1"/>
</dbReference>
<evidence type="ECO:0000259" key="2">
    <source>
        <dbReference type="Pfam" id="PF07499"/>
    </source>
</evidence>
<proteinExistence type="predicted"/>
<reference evidence="3" key="1">
    <citation type="journal article" date="2014" name="Genome Announc.">
        <title>Draft Genome Sequences of Two Lactobacillus Strains, L. farraginis JCM 14108T and L. composti JCM 14202T, Isolated from Compost of Distilled Shochu Residue.</title>
        <authorList>
            <person name="Yuki M."/>
            <person name="Oshima K."/>
            <person name="Suda W."/>
            <person name="Kitahara M."/>
            <person name="Kitamura K."/>
            <person name="Iida T."/>
            <person name="Hattori M."/>
            <person name="Ohkuma M."/>
        </authorList>
    </citation>
    <scope>NUCLEOTIDE SEQUENCE [LARGE SCALE GENOMIC DNA]</scope>
    <source>
        <strain evidence="3">JCM 14108</strain>
    </source>
</reference>
<organism evidence="3 4">
    <name type="scientific">Lentilactobacillus farraginis DSM 18382 = JCM 14108</name>
    <dbReference type="NCBI Taxonomy" id="1423743"/>
    <lineage>
        <taxon>Bacteria</taxon>
        <taxon>Bacillati</taxon>
        <taxon>Bacillota</taxon>
        <taxon>Bacilli</taxon>
        <taxon>Lactobacillales</taxon>
        <taxon>Lactobacillaceae</taxon>
        <taxon>Lentilactobacillus</taxon>
    </lineage>
</organism>
<dbReference type="Pfam" id="PF07499">
    <property type="entry name" value="RuvA_C"/>
    <property type="match status" value="1"/>
</dbReference>
<dbReference type="Proteomes" id="UP000019488">
    <property type="component" value="Unassembled WGS sequence"/>
</dbReference>
<keyword evidence="3" id="KW-0378">Hydrolase</keyword>
<keyword evidence="3" id="KW-0067">ATP-binding</keyword>
<accession>X0PFV4</accession>
<evidence type="ECO:0000313" key="3">
    <source>
        <dbReference type="EMBL" id="GAF35211.1"/>
    </source>
</evidence>
<feature type="region of interest" description="Disordered" evidence="1">
    <location>
        <begin position="1"/>
        <end position="21"/>
    </location>
</feature>
<dbReference type="AlphaFoldDB" id="X0PFV4"/>
<dbReference type="InterPro" id="IPR036267">
    <property type="entry name" value="RuvA_C_sf"/>
</dbReference>
<dbReference type="GO" id="GO:0005524">
    <property type="term" value="F:ATP binding"/>
    <property type="evidence" value="ECO:0007669"/>
    <property type="project" value="InterPro"/>
</dbReference>
<evidence type="ECO:0000313" key="4">
    <source>
        <dbReference type="Proteomes" id="UP000019488"/>
    </source>
</evidence>
<gene>
    <name evidence="3" type="ORF">JCM14108_87</name>
</gene>
<dbReference type="SUPFAM" id="SSF46929">
    <property type="entry name" value="DNA helicase RuvA subunit, C-terminal domain"/>
    <property type="match status" value="1"/>
</dbReference>
<dbReference type="Gene3D" id="1.10.8.10">
    <property type="entry name" value="DNA helicase RuvA subunit, C-terminal domain"/>
    <property type="match status" value="1"/>
</dbReference>
<dbReference type="GO" id="GO:0006310">
    <property type="term" value="P:DNA recombination"/>
    <property type="evidence" value="ECO:0007669"/>
    <property type="project" value="InterPro"/>
</dbReference>
<evidence type="ECO:0000256" key="1">
    <source>
        <dbReference type="SAM" id="MobiDB-lite"/>
    </source>
</evidence>
<protein>
    <submittedName>
        <fullName evidence="3">Holliday junction DNA helicase RuvA</fullName>
    </submittedName>
</protein>
<feature type="domain" description="Holliday junction DNA helicase RuvA C-terminal" evidence="2">
    <location>
        <begin position="24"/>
        <end position="68"/>
    </location>
</feature>
<dbReference type="InterPro" id="IPR011114">
    <property type="entry name" value="RuvA_C"/>
</dbReference>
<keyword evidence="3" id="KW-0347">Helicase</keyword>
<dbReference type="GO" id="GO:0009379">
    <property type="term" value="C:Holliday junction helicase complex"/>
    <property type="evidence" value="ECO:0007669"/>
    <property type="project" value="InterPro"/>
</dbReference>
<comment type="caution">
    <text evidence="3">The sequence shown here is derived from an EMBL/GenBank/DDBJ whole genome shotgun (WGS) entry which is preliminary data.</text>
</comment>
<keyword evidence="3" id="KW-0547">Nucleotide-binding</keyword>
<dbReference type="GO" id="GO:0009378">
    <property type="term" value="F:four-way junction helicase activity"/>
    <property type="evidence" value="ECO:0007669"/>
    <property type="project" value="InterPro"/>
</dbReference>
<sequence>MADLIQNAAVETETQSDEGQSVELKDALSALKALGYPAKQVMAIAPELAKKDGLTTDEYLSLGLKLLMH</sequence>
<dbReference type="EMBL" id="BAKI01000001">
    <property type="protein sequence ID" value="GAF35211.1"/>
    <property type="molecule type" value="Genomic_DNA"/>
</dbReference>
<name>X0PFV4_9LACO</name>
<dbReference type="GO" id="GO:0006281">
    <property type="term" value="P:DNA repair"/>
    <property type="evidence" value="ECO:0007669"/>
    <property type="project" value="InterPro"/>
</dbReference>